<reference evidence="2 3" key="1">
    <citation type="submission" date="2024-02" db="EMBL/GenBank/DDBJ databases">
        <title>De novo assembly and annotation of 12 fungi associated with fruit tree decline syndrome in Ontario, Canada.</title>
        <authorList>
            <person name="Sulman M."/>
            <person name="Ellouze W."/>
            <person name="Ilyukhin E."/>
        </authorList>
    </citation>
    <scope>NUCLEOTIDE SEQUENCE [LARGE SCALE GENOMIC DNA]</scope>
    <source>
        <strain evidence="2 3">M1-105</strain>
    </source>
</reference>
<accession>A0ABR3T7L6</accession>
<evidence type="ECO:0000313" key="3">
    <source>
        <dbReference type="Proteomes" id="UP001521116"/>
    </source>
</evidence>
<sequence>MAGAYVNKARKTKLEQHLELETGMAARANAASTLLERATALQVREFLRARENNLQIRCLCPRGKRHYLDKFNLYLWQARFDPKDREIAKQLWKWYIRTQLVVPGFLRALSTKAWNILWRTQSLRTPAEPKTVVHLTRLVEDMRKAGYKASFEQRLVHIETMFGRGDRTEAILEWQEGYITQKGRTQDSYRPEYLELGIHMYSAAGDSTRALELLLDLFAAYPEWNPKVILYVFDAYVRSGLPAHVKLSWALYLYFQGLLGDKITLDDYERCYAGFLKAGYREHALAVFSDMMSSPELRKSEGSNASAKILQGLHDLSSAVKSAEQLNEVFLGGLFSLPRKHQNDNFFDKWIKRLVGLDHLDAAAQVFELMFERGIQPRARSLNRLMAAWVRSGNPDNIQRAETLGLQMVVERIALVQRRNEGQDRTSDVLQERLKPRQKLFLRRTLPFANSDTFEILSRIYLTQGNKDKLLDLKTWQIKHAKLPTNTSAVNAEMAFYLQHGHLHDVWRTFERDIARKAKSQIATTRPDLGTFIKLWEASLLKPRHISQPAPSRFYSRHFPPPAIILRHTLSWLSSLSLKTTPAETLASLRRSRLPNLVAKTLTAWNDLPGALVAMHALYHASQTPLPPTQQTATILARAIARLGFRARTPRQRRDVNASTALRLNQEKALHALRFIVERRLKQQQQQQQQSGEEEKSADDGEKEKAQLLLDALSELVRAALVRRGVDAPEKVEARIEGVKRAARVPAGMPTGDKSAVEVAMEMGRGRG</sequence>
<evidence type="ECO:0008006" key="4">
    <source>
        <dbReference type="Google" id="ProtNLM"/>
    </source>
</evidence>
<feature type="compositionally biased region" description="Basic and acidic residues" evidence="1">
    <location>
        <begin position="693"/>
        <end position="703"/>
    </location>
</feature>
<name>A0ABR3T7L6_9PEZI</name>
<dbReference type="InterPro" id="IPR011990">
    <property type="entry name" value="TPR-like_helical_dom_sf"/>
</dbReference>
<organism evidence="2 3">
    <name type="scientific">Neofusicoccum ribis</name>
    <dbReference type="NCBI Taxonomy" id="45134"/>
    <lineage>
        <taxon>Eukaryota</taxon>
        <taxon>Fungi</taxon>
        <taxon>Dikarya</taxon>
        <taxon>Ascomycota</taxon>
        <taxon>Pezizomycotina</taxon>
        <taxon>Dothideomycetes</taxon>
        <taxon>Dothideomycetes incertae sedis</taxon>
        <taxon>Botryosphaeriales</taxon>
        <taxon>Botryosphaeriaceae</taxon>
        <taxon>Neofusicoccum</taxon>
    </lineage>
</organism>
<dbReference type="EMBL" id="JAJVDC020000010">
    <property type="protein sequence ID" value="KAL1635549.1"/>
    <property type="molecule type" value="Genomic_DNA"/>
</dbReference>
<evidence type="ECO:0000313" key="2">
    <source>
        <dbReference type="EMBL" id="KAL1635549.1"/>
    </source>
</evidence>
<dbReference type="Proteomes" id="UP001521116">
    <property type="component" value="Unassembled WGS sequence"/>
</dbReference>
<comment type="caution">
    <text evidence="2">The sequence shown here is derived from an EMBL/GenBank/DDBJ whole genome shotgun (WGS) entry which is preliminary data.</text>
</comment>
<dbReference type="Gene3D" id="1.25.40.10">
    <property type="entry name" value="Tetratricopeptide repeat domain"/>
    <property type="match status" value="1"/>
</dbReference>
<feature type="region of interest" description="Disordered" evidence="1">
    <location>
        <begin position="684"/>
        <end position="703"/>
    </location>
</feature>
<gene>
    <name evidence="2" type="ORF">SLS56_001600</name>
</gene>
<evidence type="ECO:0000256" key="1">
    <source>
        <dbReference type="SAM" id="MobiDB-lite"/>
    </source>
</evidence>
<keyword evidence="3" id="KW-1185">Reference proteome</keyword>
<protein>
    <recommendedName>
        <fullName evidence="4">Pentatricopeptide repeat protein</fullName>
    </recommendedName>
</protein>
<proteinExistence type="predicted"/>